<accession>A0ABU3ACC3</accession>
<feature type="domain" description="Methyltransferase" evidence="2">
    <location>
        <begin position="61"/>
        <end position="156"/>
    </location>
</feature>
<keyword evidence="1" id="KW-0808">Transferase</keyword>
<keyword evidence="3" id="KW-0489">Methyltransferase</keyword>
<dbReference type="SUPFAM" id="SSF53335">
    <property type="entry name" value="S-adenosyl-L-methionine-dependent methyltransferases"/>
    <property type="match status" value="1"/>
</dbReference>
<dbReference type="Gene3D" id="3.40.50.150">
    <property type="entry name" value="Vaccinia Virus protein VP39"/>
    <property type="match status" value="1"/>
</dbReference>
<dbReference type="GO" id="GO:0008168">
    <property type="term" value="F:methyltransferase activity"/>
    <property type="evidence" value="ECO:0007669"/>
    <property type="project" value="UniProtKB-KW"/>
</dbReference>
<sequence>MDFTSRSKESELMDDPKMDAEKYREAYLDINRCNRLLGGYGITINAVKSLLKKPVKKSYTILDMGCGDGEMLRRISKAFEKQGLEAKLIGVDLRDDVLDIARSKSKEYTNINFTKQDILELKDDFDCDIVLCTLTMHHFTDEQIHIFLKKFNTLAKIGVVINDLERSKLSYGLFKLFSIVFIKTAIAKYDGLVSISKGFRKKELLTYSRQLKTAIHTIKWKWAFRYVWVMQTNRLN</sequence>
<dbReference type="RefSeq" id="WP_311351542.1">
    <property type="nucleotide sequence ID" value="NZ_JAVRHR010000002.1"/>
</dbReference>
<name>A0ABU3ACC3_9FLAO</name>
<keyword evidence="4" id="KW-1185">Reference proteome</keyword>
<dbReference type="InterPro" id="IPR041698">
    <property type="entry name" value="Methyltransf_25"/>
</dbReference>
<organism evidence="3 4">
    <name type="scientific">Croceitalea rosinachiae</name>
    <dbReference type="NCBI Taxonomy" id="3075596"/>
    <lineage>
        <taxon>Bacteria</taxon>
        <taxon>Pseudomonadati</taxon>
        <taxon>Bacteroidota</taxon>
        <taxon>Flavobacteriia</taxon>
        <taxon>Flavobacteriales</taxon>
        <taxon>Flavobacteriaceae</taxon>
        <taxon>Croceitalea</taxon>
    </lineage>
</organism>
<gene>
    <name evidence="3" type="ORF">RM706_11355</name>
</gene>
<protein>
    <submittedName>
        <fullName evidence="3">Methyltransferase domain-containing protein</fullName>
    </submittedName>
</protein>
<dbReference type="GO" id="GO:0032259">
    <property type="term" value="P:methylation"/>
    <property type="evidence" value="ECO:0007669"/>
    <property type="project" value="UniProtKB-KW"/>
</dbReference>
<comment type="caution">
    <text evidence="3">The sequence shown here is derived from an EMBL/GenBank/DDBJ whole genome shotgun (WGS) entry which is preliminary data.</text>
</comment>
<evidence type="ECO:0000313" key="4">
    <source>
        <dbReference type="Proteomes" id="UP001255246"/>
    </source>
</evidence>
<evidence type="ECO:0000256" key="1">
    <source>
        <dbReference type="ARBA" id="ARBA00022679"/>
    </source>
</evidence>
<dbReference type="InterPro" id="IPR029063">
    <property type="entry name" value="SAM-dependent_MTases_sf"/>
</dbReference>
<dbReference type="PANTHER" id="PTHR43861">
    <property type="entry name" value="TRANS-ACONITATE 2-METHYLTRANSFERASE-RELATED"/>
    <property type="match status" value="1"/>
</dbReference>
<dbReference type="CDD" id="cd02440">
    <property type="entry name" value="AdoMet_MTases"/>
    <property type="match status" value="1"/>
</dbReference>
<evidence type="ECO:0000313" key="3">
    <source>
        <dbReference type="EMBL" id="MDT0607634.1"/>
    </source>
</evidence>
<dbReference type="Proteomes" id="UP001255246">
    <property type="component" value="Unassembled WGS sequence"/>
</dbReference>
<reference evidence="3 4" key="1">
    <citation type="submission" date="2023-09" db="EMBL/GenBank/DDBJ databases">
        <authorList>
            <person name="Rey-Velasco X."/>
        </authorList>
    </citation>
    <scope>NUCLEOTIDE SEQUENCE [LARGE SCALE GENOMIC DNA]</scope>
    <source>
        <strain evidence="3 4">F388</strain>
    </source>
</reference>
<dbReference type="EMBL" id="JAVRHR010000002">
    <property type="protein sequence ID" value="MDT0607634.1"/>
    <property type="molecule type" value="Genomic_DNA"/>
</dbReference>
<dbReference type="Pfam" id="PF13649">
    <property type="entry name" value="Methyltransf_25"/>
    <property type="match status" value="1"/>
</dbReference>
<evidence type="ECO:0000259" key="2">
    <source>
        <dbReference type="Pfam" id="PF13649"/>
    </source>
</evidence>
<proteinExistence type="predicted"/>